<dbReference type="PANTHER" id="PTHR10302:SF27">
    <property type="entry name" value="SINGLE-STRANDED DNA-BINDING PROTEIN"/>
    <property type="match status" value="1"/>
</dbReference>
<dbReference type="PANTHER" id="PTHR10302">
    <property type="entry name" value="SINGLE-STRANDED DNA-BINDING PROTEIN"/>
    <property type="match status" value="1"/>
</dbReference>
<dbReference type="SUPFAM" id="SSF50249">
    <property type="entry name" value="Nucleic acid-binding proteins"/>
    <property type="match status" value="1"/>
</dbReference>
<dbReference type="Pfam" id="PF00436">
    <property type="entry name" value="SSB"/>
    <property type="match status" value="1"/>
</dbReference>
<evidence type="ECO:0000313" key="3">
    <source>
        <dbReference type="EMBL" id="VAX28039.1"/>
    </source>
</evidence>
<dbReference type="PIRSF" id="PIRSF002070">
    <property type="entry name" value="SSB"/>
    <property type="match status" value="1"/>
</dbReference>
<proteinExistence type="inferred from homology"/>
<evidence type="ECO:0000256" key="2">
    <source>
        <dbReference type="SAM" id="MobiDB-lite"/>
    </source>
</evidence>
<feature type="region of interest" description="Disordered" evidence="2">
    <location>
        <begin position="122"/>
        <end position="161"/>
    </location>
</feature>
<dbReference type="GO" id="GO:0006260">
    <property type="term" value="P:DNA replication"/>
    <property type="evidence" value="ECO:0007669"/>
    <property type="project" value="InterPro"/>
</dbReference>
<dbReference type="GO" id="GO:0009295">
    <property type="term" value="C:nucleoid"/>
    <property type="evidence" value="ECO:0007669"/>
    <property type="project" value="TreeGrafter"/>
</dbReference>
<feature type="compositionally biased region" description="Polar residues" evidence="2">
    <location>
        <begin position="128"/>
        <end position="145"/>
    </location>
</feature>
<dbReference type="HAMAP" id="MF_00984">
    <property type="entry name" value="SSB"/>
    <property type="match status" value="1"/>
</dbReference>
<dbReference type="InterPro" id="IPR011344">
    <property type="entry name" value="ssDNA-bd"/>
</dbReference>
<dbReference type="NCBIfam" id="TIGR00621">
    <property type="entry name" value="ssb"/>
    <property type="match status" value="1"/>
</dbReference>
<protein>
    <submittedName>
        <fullName evidence="3">Single-stranded DNA-binding protein</fullName>
    </submittedName>
</protein>
<dbReference type="AlphaFoldDB" id="A0A3B1CCV0"/>
<dbReference type="GO" id="GO:0003697">
    <property type="term" value="F:single-stranded DNA binding"/>
    <property type="evidence" value="ECO:0007669"/>
    <property type="project" value="InterPro"/>
</dbReference>
<organism evidence="3">
    <name type="scientific">hydrothermal vent metagenome</name>
    <dbReference type="NCBI Taxonomy" id="652676"/>
    <lineage>
        <taxon>unclassified sequences</taxon>
        <taxon>metagenomes</taxon>
        <taxon>ecological metagenomes</taxon>
    </lineage>
</organism>
<dbReference type="EMBL" id="UOGD01000402">
    <property type="protein sequence ID" value="VAX28039.1"/>
    <property type="molecule type" value="Genomic_DNA"/>
</dbReference>
<name>A0A3B1CCV0_9ZZZZ</name>
<dbReference type="Gene3D" id="2.40.50.140">
    <property type="entry name" value="Nucleic acid-binding proteins"/>
    <property type="match status" value="1"/>
</dbReference>
<evidence type="ECO:0000256" key="1">
    <source>
        <dbReference type="ARBA" id="ARBA00023125"/>
    </source>
</evidence>
<keyword evidence="1 3" id="KW-0238">DNA-binding</keyword>
<dbReference type="PROSITE" id="PS50935">
    <property type="entry name" value="SSB"/>
    <property type="match status" value="1"/>
</dbReference>
<sequence>MADLKMPELNSVMVAGNLTKDPTFRETSNNTPVVNFHVAVNRRYKDSSNQWQEDVCYVGVVAWNKLADSCRERLTKGSAVLIDGELQSRTFKTDENKNRTIVEIKAKRIQFLNKIERNGVDETAAKKVNSNSNSEDSSTYENNSFDKFLTDEESNLLNEDK</sequence>
<reference evidence="3" key="1">
    <citation type="submission" date="2018-06" db="EMBL/GenBank/DDBJ databases">
        <authorList>
            <person name="Zhirakovskaya E."/>
        </authorList>
    </citation>
    <scope>NUCLEOTIDE SEQUENCE</scope>
</reference>
<dbReference type="InterPro" id="IPR000424">
    <property type="entry name" value="Primosome_PriB/ssb"/>
</dbReference>
<accession>A0A3B1CCV0</accession>
<dbReference type="CDD" id="cd04496">
    <property type="entry name" value="SSB_OBF"/>
    <property type="match status" value="1"/>
</dbReference>
<gene>
    <name evidence="3" type="ORF">MNBD_IGNAVI01-2206</name>
</gene>
<dbReference type="InterPro" id="IPR012340">
    <property type="entry name" value="NA-bd_OB-fold"/>
</dbReference>